<evidence type="ECO:0000313" key="4">
    <source>
        <dbReference type="Proteomes" id="UP000694401"/>
    </source>
</evidence>
<name>A0A8D2QRI7_ZOSLA</name>
<evidence type="ECO:0000313" key="3">
    <source>
        <dbReference type="Ensembl" id="ENSZLMP00000012468.1"/>
    </source>
</evidence>
<dbReference type="Pfam" id="PF25462">
    <property type="entry name" value="Beta-barrel_INTS6"/>
    <property type="match status" value="1"/>
</dbReference>
<accession>A0A8D2QRI7</accession>
<dbReference type="InterPro" id="IPR036465">
    <property type="entry name" value="vWFA_dom_sf"/>
</dbReference>
<keyword evidence="4" id="KW-1185">Reference proteome</keyword>
<proteinExistence type="predicted"/>
<feature type="region of interest" description="Disordered" evidence="1">
    <location>
        <begin position="579"/>
        <end position="619"/>
    </location>
</feature>
<dbReference type="Ensembl" id="ENSZLMT00000012814.1">
    <property type="protein sequence ID" value="ENSZLMP00000012468.1"/>
    <property type="gene ID" value="ENSZLMG00000008687.1"/>
</dbReference>
<dbReference type="PANTHER" id="PTHR12957">
    <property type="entry name" value="DEAD/H BOX POLYPEPTIDE 26/DICE1-RELATED"/>
    <property type="match status" value="1"/>
</dbReference>
<dbReference type="Gene3D" id="3.40.50.410">
    <property type="entry name" value="von Willebrand factor, type A domain"/>
    <property type="match status" value="1"/>
</dbReference>
<dbReference type="InterPro" id="IPR051113">
    <property type="entry name" value="Integrator_subunit6"/>
</dbReference>
<dbReference type="AlphaFoldDB" id="A0A8D2QRI7"/>
<dbReference type="PANTHER" id="PTHR12957:SF22">
    <property type="entry name" value="INTEGRATOR COMPLEX SUBUNIT 6-LIKE"/>
    <property type="match status" value="1"/>
</dbReference>
<evidence type="ECO:0000256" key="1">
    <source>
        <dbReference type="SAM" id="MobiDB-lite"/>
    </source>
</evidence>
<sequence>GWIDPSTPLAAGWKENHATFMNELKNLQASGLTTLGQALRSSFDLLNLNRLVSGIDNYGQGRNPFFLEPSILITITDGNKLTNTAGVQEELHLPLNSPLPGSELTKEPFRWDQRLFALVLQQLGSVPTDESAITQMCEVTGGRSYCVRTQRMLNQCLESLVQKVQSGVVINFEKSGPDPAPIGEDGLVDSSRPINSFASQPWHSCHKLIYVRPNPKTGVPVGHWPIPESFWPDQNSPTLPPRTAHPVVRFSCVDCEPMVIDKLPFDKYELEPSPLTQYILERKSPHTCWQVFVSSSGKYSELGHPFGYLKASTTLTCVNLFVMPYNYPVLLPLLDDLFKVHKLKPNLKWRQAFDNYLKTMPPYYLLPLKKALRMMGAPNLISDNLDCGLSYSVISYLKKLSQQTKIESERIIGSVGKKVPQEIGIKVKNHSSGLSLVHSRDFKQLLQGITGESPLRLSEMNVKEFAGFHIGLLNKDLKPQAFRNAYDIPRRSLLDQLTRMRTNLLKTHRLILGQDEDCLHSVPVAQMGNYQEYLKMMPSPLREIDPDQPKRLHTFGNPFKQDKKGMMIDEADEFVAGPQNKIKRPGEPNTPASLKRRRSMSPLLRRPQSPPVVTNHVGGKGPPAAPGCPSYLNLKGVPANKGILAAVGEDEMLPNDLDSLPVEFNCLSEDGLDHKPGTNALVRGPLNYSVSGDDQKRAMESTSEPVPNSFKITPTMLEGSNADIKIKVMKEVRKPGRSKLFEFLYFSSVYYM</sequence>
<dbReference type="GO" id="GO:0032039">
    <property type="term" value="C:integrator complex"/>
    <property type="evidence" value="ECO:0007669"/>
    <property type="project" value="TreeGrafter"/>
</dbReference>
<organism evidence="3 4">
    <name type="scientific">Zosterops lateralis melanops</name>
    <dbReference type="NCBI Taxonomy" id="1220523"/>
    <lineage>
        <taxon>Eukaryota</taxon>
        <taxon>Metazoa</taxon>
        <taxon>Chordata</taxon>
        <taxon>Craniata</taxon>
        <taxon>Vertebrata</taxon>
        <taxon>Euteleostomi</taxon>
        <taxon>Archelosauria</taxon>
        <taxon>Archosauria</taxon>
        <taxon>Dinosauria</taxon>
        <taxon>Saurischia</taxon>
        <taxon>Theropoda</taxon>
        <taxon>Coelurosauria</taxon>
        <taxon>Aves</taxon>
        <taxon>Neognathae</taxon>
        <taxon>Neoaves</taxon>
        <taxon>Telluraves</taxon>
        <taxon>Australaves</taxon>
        <taxon>Passeriformes</taxon>
        <taxon>Sylvioidea</taxon>
        <taxon>Zosteropidae</taxon>
        <taxon>Zosterops</taxon>
    </lineage>
</organism>
<feature type="domain" description="Integrator complex subunit 6-like beta-barrel" evidence="2">
    <location>
        <begin position="199"/>
        <end position="339"/>
    </location>
</feature>
<dbReference type="Proteomes" id="UP000694401">
    <property type="component" value="Unassembled WGS sequence"/>
</dbReference>
<reference evidence="3" key="2">
    <citation type="submission" date="2025-09" db="UniProtKB">
        <authorList>
            <consortium name="Ensembl"/>
        </authorList>
    </citation>
    <scope>IDENTIFICATION</scope>
</reference>
<evidence type="ECO:0000259" key="2">
    <source>
        <dbReference type="Pfam" id="PF25462"/>
    </source>
</evidence>
<protein>
    <submittedName>
        <fullName evidence="3">Integrator complex subunit 6 like</fullName>
    </submittedName>
</protein>
<dbReference type="InterPro" id="IPR057413">
    <property type="entry name" value="Beta-barrel_INTS6"/>
</dbReference>
<reference evidence="3" key="1">
    <citation type="submission" date="2025-08" db="UniProtKB">
        <authorList>
            <consortium name="Ensembl"/>
        </authorList>
    </citation>
    <scope>IDENTIFICATION</scope>
</reference>
<dbReference type="FunFam" id="3.40.50.410:FF:000010">
    <property type="entry name" value="Integrator complex subunit 6 like"/>
    <property type="match status" value="1"/>
</dbReference>
<dbReference type="GO" id="GO:0034472">
    <property type="term" value="P:snRNA 3'-end processing"/>
    <property type="evidence" value="ECO:0007669"/>
    <property type="project" value="TreeGrafter"/>
</dbReference>